<proteinExistence type="predicted"/>
<reference evidence="1" key="1">
    <citation type="submission" date="2008-03" db="EMBL/GenBank/DDBJ databases">
        <title>Annotation of Ixodes scapularis.</title>
        <authorList>
            <consortium name="Ixodes scapularis Genome Project Consortium"/>
            <person name="Caler E."/>
            <person name="Hannick L.I."/>
            <person name="Bidwell S."/>
            <person name="Joardar V."/>
            <person name="Thiagarajan M."/>
            <person name="Amedeo P."/>
            <person name="Galinsky K.J."/>
            <person name="Schobel S."/>
            <person name="Inman J."/>
            <person name="Hostetler J."/>
            <person name="Miller J."/>
            <person name="Hammond M."/>
            <person name="Megy K."/>
            <person name="Lawson D."/>
            <person name="Kodira C."/>
            <person name="Sutton G."/>
            <person name="Meyer J."/>
            <person name="Hill C.A."/>
            <person name="Birren B."/>
            <person name="Nene V."/>
            <person name="Collins F."/>
            <person name="Alarcon-Chaidez F."/>
            <person name="Wikel S."/>
            <person name="Strausberg R."/>
        </authorList>
    </citation>
    <scope>NUCLEOTIDE SEQUENCE [LARGE SCALE GENOMIC DNA]</scope>
    <source>
        <strain evidence="1">Wikel colony</strain>
    </source>
</reference>
<gene>
    <name evidence="1" type="ORF">IscW_ISCW017162</name>
</gene>
<sequence length="54" mass="6073">TPLSTWNFSGAMRSSSYPAVHMADVLRLAVVYKYGGVYLDLDIVMLRSLQDLHN</sequence>
<dbReference type="Pfam" id="PF04488">
    <property type="entry name" value="Gly_transf_sug"/>
    <property type="match status" value="1"/>
</dbReference>
<dbReference type="EMBL" id="DS678748">
    <property type="protein sequence ID" value="EEC04035.1"/>
    <property type="molecule type" value="Genomic_DNA"/>
</dbReference>
<dbReference type="PANTHER" id="PTHR12042:SF21">
    <property type="entry name" value="ALPHA1,4-GALACTOSYLTRANSFERASE 1-RELATED"/>
    <property type="match status" value="1"/>
</dbReference>
<dbReference type="AlphaFoldDB" id="B7PBR3"/>
<dbReference type="Gene3D" id="3.90.550.20">
    <property type="match status" value="1"/>
</dbReference>
<keyword evidence="1" id="KW-0808">Transferase</keyword>
<organism>
    <name type="scientific">Ixodes scapularis</name>
    <name type="common">Black-legged tick</name>
    <name type="synonym">Deer tick</name>
    <dbReference type="NCBI Taxonomy" id="6945"/>
    <lineage>
        <taxon>Eukaryota</taxon>
        <taxon>Metazoa</taxon>
        <taxon>Ecdysozoa</taxon>
        <taxon>Arthropoda</taxon>
        <taxon>Chelicerata</taxon>
        <taxon>Arachnida</taxon>
        <taxon>Acari</taxon>
        <taxon>Parasitiformes</taxon>
        <taxon>Ixodida</taxon>
        <taxon>Ixodoidea</taxon>
        <taxon>Ixodidae</taxon>
        <taxon>Ixodinae</taxon>
        <taxon>Ixodes</taxon>
    </lineage>
</organism>
<dbReference type="InterPro" id="IPR051981">
    <property type="entry name" value="Glycosyltransf_32"/>
</dbReference>
<evidence type="ECO:0000313" key="1">
    <source>
        <dbReference type="EMBL" id="EEC04035.1"/>
    </source>
</evidence>
<dbReference type="InterPro" id="IPR007577">
    <property type="entry name" value="GlycoTrfase_DXD_sugar-bd_CS"/>
</dbReference>
<accession>B7PBR3</accession>
<dbReference type="InterPro" id="IPR029044">
    <property type="entry name" value="Nucleotide-diphossugar_trans"/>
</dbReference>
<name>B7PBR3_IXOSC</name>
<dbReference type="GO" id="GO:0016757">
    <property type="term" value="F:glycosyltransferase activity"/>
    <property type="evidence" value="ECO:0007669"/>
    <property type="project" value="UniProtKB-KW"/>
</dbReference>
<dbReference type="PhylomeDB" id="B7PBR3"/>
<dbReference type="PaxDb" id="6945-B7PBR3"/>
<dbReference type="PANTHER" id="PTHR12042">
    <property type="entry name" value="LACTOSYLCERAMIDE 4-ALPHA-GALACTOSYLTRANSFERASE ALPHA- 1,4-GALACTOSYLTRANSFERASE"/>
    <property type="match status" value="1"/>
</dbReference>
<protein>
    <submittedName>
        <fullName evidence="1">Lactosylceramide 4-alpha-galactosyltransferase, putative</fullName>
    </submittedName>
</protein>
<feature type="non-terminal residue" evidence="1">
    <location>
        <position position="1"/>
    </location>
</feature>
<dbReference type="VEuPathDB" id="VectorBase:ISCW017162"/>
<feature type="non-terminal residue" evidence="1">
    <location>
        <position position="54"/>
    </location>
</feature>
<dbReference type="SUPFAM" id="SSF53448">
    <property type="entry name" value="Nucleotide-diphospho-sugar transferases"/>
    <property type="match status" value="1"/>
</dbReference>
<dbReference type="VEuPathDB" id="VectorBase:ISCI017162"/>
<keyword evidence="1" id="KW-0328">Glycosyltransferase</keyword>